<geneLocation type="plasmid" evidence="8">
    <name>unnamed1</name>
</geneLocation>
<dbReference type="Gene3D" id="1.10.3730.20">
    <property type="match status" value="1"/>
</dbReference>
<feature type="transmembrane region" description="Helical" evidence="6">
    <location>
        <begin position="96"/>
        <end position="114"/>
    </location>
</feature>
<evidence type="ECO:0000256" key="3">
    <source>
        <dbReference type="ARBA" id="ARBA00022692"/>
    </source>
</evidence>
<feature type="transmembrane region" description="Helical" evidence="6">
    <location>
        <begin position="149"/>
        <end position="168"/>
    </location>
</feature>
<dbReference type="PANTHER" id="PTHR22911:SF6">
    <property type="entry name" value="SOLUTE CARRIER FAMILY 35 MEMBER G1"/>
    <property type="match status" value="1"/>
</dbReference>
<dbReference type="Proteomes" id="UP001203945">
    <property type="component" value="Unassembled WGS sequence"/>
</dbReference>
<feature type="transmembrane region" description="Helical" evidence="6">
    <location>
        <begin position="262"/>
        <end position="280"/>
    </location>
</feature>
<evidence type="ECO:0000256" key="2">
    <source>
        <dbReference type="ARBA" id="ARBA00009853"/>
    </source>
</evidence>
<feature type="transmembrane region" description="Helical" evidence="6">
    <location>
        <begin position="69"/>
        <end position="90"/>
    </location>
</feature>
<sequence>MGGKPNLQGALIALLAMGLYATHDVVIKTLAQDYGSFQILFFASLLSFPMVTIMLLGDRTGGTLRPARPIWVAVRSGCVVLAGIGGFYAFATLSLAQVYAILFATPLLVTILSIPLLHERVGVHRWLAVIVGLTGVLVVLRPGARELALGHAAALMGACSSALASVIVRKLGNSERPVVLILWPMLGNFVLTGGALTLDYRPMTLGALALAGVIAGLGLAAGFLVITAYRTGEAAIVAPMQYSQILWATAYGWALFDERPDAATLLGAGIIIASGLYIVWREGAGGGSANRPVIGARMRAETVTAPKSTLLQRLLPGRATGPGRPGDGA</sequence>
<dbReference type="Pfam" id="PF00892">
    <property type="entry name" value="EamA"/>
    <property type="match status" value="2"/>
</dbReference>
<organism evidence="8 9">
    <name type="scientific">Paracoccus albicereus</name>
    <dbReference type="NCBI Taxonomy" id="2922394"/>
    <lineage>
        <taxon>Bacteria</taxon>
        <taxon>Pseudomonadati</taxon>
        <taxon>Pseudomonadota</taxon>
        <taxon>Alphaproteobacteria</taxon>
        <taxon>Rhodobacterales</taxon>
        <taxon>Paracoccaceae</taxon>
        <taxon>Paracoccus</taxon>
    </lineage>
</organism>
<evidence type="ECO:0000256" key="1">
    <source>
        <dbReference type="ARBA" id="ARBA00004141"/>
    </source>
</evidence>
<feature type="domain" description="EamA" evidence="7">
    <location>
        <begin position="9"/>
        <end position="140"/>
    </location>
</feature>
<evidence type="ECO:0000256" key="5">
    <source>
        <dbReference type="ARBA" id="ARBA00023136"/>
    </source>
</evidence>
<feature type="transmembrane region" description="Helical" evidence="6">
    <location>
        <begin position="204"/>
        <end position="229"/>
    </location>
</feature>
<comment type="caution">
    <text evidence="8">The sequence shown here is derived from an EMBL/GenBank/DDBJ whole genome shotgun (WGS) entry which is preliminary data.</text>
</comment>
<gene>
    <name evidence="8" type="ORF">MLD63_03020</name>
</gene>
<evidence type="ECO:0000313" key="9">
    <source>
        <dbReference type="Proteomes" id="UP001203945"/>
    </source>
</evidence>
<reference evidence="8 9" key="1">
    <citation type="submission" date="2022-03" db="EMBL/GenBank/DDBJ databases">
        <authorList>
            <person name="He Y."/>
        </authorList>
    </citation>
    <scope>NUCLEOTIDE SEQUENCE [LARGE SCALE GENOMIC DNA]</scope>
    <source>
        <strain evidence="8 9">TK19116</strain>
        <plasmid evidence="8">unnamed1</plasmid>
    </source>
</reference>
<evidence type="ECO:0000259" key="7">
    <source>
        <dbReference type="Pfam" id="PF00892"/>
    </source>
</evidence>
<keyword evidence="9" id="KW-1185">Reference proteome</keyword>
<evidence type="ECO:0000256" key="6">
    <source>
        <dbReference type="SAM" id="Phobius"/>
    </source>
</evidence>
<proteinExistence type="inferred from homology"/>
<evidence type="ECO:0000313" key="8">
    <source>
        <dbReference type="EMBL" id="MCQ0969409.1"/>
    </source>
</evidence>
<accession>A0ABT1MNT9</accession>
<dbReference type="SUPFAM" id="SSF103481">
    <property type="entry name" value="Multidrug resistance efflux transporter EmrE"/>
    <property type="match status" value="2"/>
</dbReference>
<dbReference type="PANTHER" id="PTHR22911">
    <property type="entry name" value="ACYL-MALONYL CONDENSING ENZYME-RELATED"/>
    <property type="match status" value="1"/>
</dbReference>
<feature type="domain" description="EamA" evidence="7">
    <location>
        <begin position="149"/>
        <end position="278"/>
    </location>
</feature>
<keyword evidence="5 6" id="KW-0472">Membrane</keyword>
<evidence type="ECO:0000256" key="4">
    <source>
        <dbReference type="ARBA" id="ARBA00022989"/>
    </source>
</evidence>
<feature type="transmembrane region" description="Helical" evidence="6">
    <location>
        <begin position="126"/>
        <end position="143"/>
    </location>
</feature>
<feature type="transmembrane region" description="Helical" evidence="6">
    <location>
        <begin position="180"/>
        <end position="198"/>
    </location>
</feature>
<protein>
    <submittedName>
        <fullName evidence="8">DMT family transporter</fullName>
    </submittedName>
</protein>
<comment type="similarity">
    <text evidence="2">Belongs to the drug/metabolite transporter (DMT) superfamily. 10 TMS drug/metabolite exporter (DME) (TC 2.A.7.3) family.</text>
</comment>
<keyword evidence="4 6" id="KW-1133">Transmembrane helix</keyword>
<dbReference type="InterPro" id="IPR000620">
    <property type="entry name" value="EamA_dom"/>
</dbReference>
<comment type="subcellular location">
    <subcellularLocation>
        <location evidence="1">Membrane</location>
        <topology evidence="1">Multi-pass membrane protein</topology>
    </subcellularLocation>
</comment>
<feature type="transmembrane region" description="Helical" evidence="6">
    <location>
        <begin position="37"/>
        <end position="57"/>
    </location>
</feature>
<keyword evidence="8" id="KW-0614">Plasmid</keyword>
<keyword evidence="3 6" id="KW-0812">Transmembrane</keyword>
<dbReference type="EMBL" id="JAKZEU010000001">
    <property type="protein sequence ID" value="MCQ0969409.1"/>
    <property type="molecule type" value="Genomic_DNA"/>
</dbReference>
<dbReference type="InterPro" id="IPR037185">
    <property type="entry name" value="EmrE-like"/>
</dbReference>
<name>A0ABT1MNT9_9RHOB</name>